<gene>
    <name evidence="1" type="ORF">VC35_12300</name>
</gene>
<evidence type="ECO:0000313" key="2">
    <source>
        <dbReference type="Proteomes" id="UP000033588"/>
    </source>
</evidence>
<name>A0A0F4TQ71_PSEFL</name>
<proteinExistence type="predicted"/>
<dbReference type="Gene3D" id="3.10.20.560">
    <property type="entry name" value="Phenol hydroxylase"/>
    <property type="match status" value="1"/>
</dbReference>
<dbReference type="OrthoDB" id="5343663at2"/>
<dbReference type="EMBL" id="LACC01000014">
    <property type="protein sequence ID" value="KJZ46150.1"/>
    <property type="molecule type" value="Genomic_DNA"/>
</dbReference>
<dbReference type="GO" id="GO:0018662">
    <property type="term" value="F:phenol 2-monooxygenase activity"/>
    <property type="evidence" value="ECO:0007669"/>
    <property type="project" value="InterPro"/>
</dbReference>
<dbReference type="PATRIC" id="fig|294.132.peg.1209"/>
<protein>
    <submittedName>
        <fullName evidence="1">Phenol hydroxylase</fullName>
    </submittedName>
</protein>
<comment type="caution">
    <text evidence="1">The sequence shown here is derived from an EMBL/GenBank/DDBJ whole genome shotgun (WGS) entry which is preliminary data.</text>
</comment>
<accession>A0A0F4TQ71</accession>
<organism evidence="1 2">
    <name type="scientific">Pseudomonas fluorescens</name>
    <dbReference type="NCBI Taxonomy" id="294"/>
    <lineage>
        <taxon>Bacteria</taxon>
        <taxon>Pseudomonadati</taxon>
        <taxon>Pseudomonadota</taxon>
        <taxon>Gammaproteobacteria</taxon>
        <taxon>Pseudomonadales</taxon>
        <taxon>Pseudomonadaceae</taxon>
        <taxon>Pseudomonas</taxon>
    </lineage>
</organism>
<evidence type="ECO:0000313" key="1">
    <source>
        <dbReference type="EMBL" id="KJZ46150.1"/>
    </source>
</evidence>
<dbReference type="Pfam" id="PF04663">
    <property type="entry name" value="Phenol_monoox"/>
    <property type="match status" value="1"/>
</dbReference>
<dbReference type="RefSeq" id="WP_046040338.1">
    <property type="nucleotide sequence ID" value="NZ_LACC01000014.1"/>
</dbReference>
<dbReference type="InterPro" id="IPR043010">
    <property type="entry name" value="Phenol_hydroxylase_sf"/>
</dbReference>
<reference evidence="1 2" key="1">
    <citation type="submission" date="2015-03" db="EMBL/GenBank/DDBJ databases">
        <title>Comparative genomics of Pseudomonas insights into diversity of traits involved in vanlence and defense.</title>
        <authorList>
            <person name="Qin Y."/>
        </authorList>
    </citation>
    <scope>NUCLEOTIDE SEQUENCE [LARGE SCALE GENOMIC DNA]</scope>
    <source>
        <strain evidence="1 2">C8</strain>
    </source>
</reference>
<dbReference type="Proteomes" id="UP000033588">
    <property type="component" value="Unassembled WGS sequence"/>
</dbReference>
<sequence length="119" mass="13225">MPVTAIGAYEAQPLDRQENFHGLQLVYLCWEKHLMFCAPFTFPLPPAMPFSDFIEQVVKPSIASHPDAARVDFSRALWRLNDQPFSPVYGDSLVANGIDHKSLLHLDTPGLNGIAGSFN</sequence>
<dbReference type="AlphaFoldDB" id="A0A0F4TQ71"/>
<dbReference type="InterPro" id="IPR006756">
    <property type="entry name" value="Phenol_hydroxylase"/>
</dbReference>